<dbReference type="HOGENOM" id="CLU_085002_2_0_10"/>
<proteinExistence type="predicted"/>
<evidence type="ECO:0000313" key="1">
    <source>
        <dbReference type="EMBL" id="ERI81929.1"/>
    </source>
</evidence>
<dbReference type="InterPro" id="IPR021958">
    <property type="entry name" value="DUF3575"/>
</dbReference>
<dbReference type="InterPro" id="IPR036709">
    <property type="entry name" value="Autotransporte_beta_dom_sf"/>
</dbReference>
<dbReference type="PATRIC" id="fig|1321819.3.peg.2585"/>
<dbReference type="AlphaFoldDB" id="U2BUR3"/>
<gene>
    <name evidence="1" type="ORF">HMPREF1981_02798</name>
</gene>
<protein>
    <recommendedName>
        <fullName evidence="3">DUF3575 domain-containing protein</fullName>
    </recommendedName>
</protein>
<dbReference type="SUPFAM" id="SSF103515">
    <property type="entry name" value="Autotransporter"/>
    <property type="match status" value="1"/>
</dbReference>
<dbReference type="Proteomes" id="UP000016496">
    <property type="component" value="Unassembled WGS sequence"/>
</dbReference>
<sequence length="194" mass="21930">MVQQFRRMGVLLVLALIGIAKGSSQQIAIKNNLFYDGVFLTPNASVEISTGKKHTLEIMGAVNPFTYSNNKKFKHWLLQPEYRYWFCSRFNGWFVGVHAHGGQFNAGNYKLPFGILHTVKDYRYEGWFVGGGASIGYQWVLSKHWGLEAEVGAGYAYLDYRKYPCTTCGKKLKDSSKGYFGPTRAAISLVYVIK</sequence>
<dbReference type="EMBL" id="AWSV01000149">
    <property type="protein sequence ID" value="ERI81929.1"/>
    <property type="molecule type" value="Genomic_DNA"/>
</dbReference>
<organism evidence="1 2">
    <name type="scientific">Bacteroides pyogenes F0041</name>
    <dbReference type="NCBI Taxonomy" id="1321819"/>
    <lineage>
        <taxon>Bacteria</taxon>
        <taxon>Pseudomonadati</taxon>
        <taxon>Bacteroidota</taxon>
        <taxon>Bacteroidia</taxon>
        <taxon>Bacteroidales</taxon>
        <taxon>Bacteroidaceae</taxon>
        <taxon>Bacteroides</taxon>
    </lineage>
</organism>
<dbReference type="Pfam" id="PF12099">
    <property type="entry name" value="DUF3575"/>
    <property type="match status" value="1"/>
</dbReference>
<reference evidence="1 2" key="1">
    <citation type="submission" date="2013-08" db="EMBL/GenBank/DDBJ databases">
        <authorList>
            <person name="Weinstock G."/>
            <person name="Sodergren E."/>
            <person name="Wylie T."/>
            <person name="Fulton L."/>
            <person name="Fulton R."/>
            <person name="Fronick C."/>
            <person name="O'Laughlin M."/>
            <person name="Godfrey J."/>
            <person name="Miner T."/>
            <person name="Herter B."/>
            <person name="Appelbaum E."/>
            <person name="Cordes M."/>
            <person name="Lek S."/>
            <person name="Wollam A."/>
            <person name="Pepin K.H."/>
            <person name="Palsikar V.B."/>
            <person name="Mitreva M."/>
            <person name="Wilson R.K."/>
        </authorList>
    </citation>
    <scope>NUCLEOTIDE SEQUENCE [LARGE SCALE GENOMIC DNA]</scope>
    <source>
        <strain evidence="1 2">F0041</strain>
    </source>
</reference>
<name>U2BUR3_9BACE</name>
<evidence type="ECO:0000313" key="2">
    <source>
        <dbReference type="Proteomes" id="UP000016496"/>
    </source>
</evidence>
<evidence type="ECO:0008006" key="3">
    <source>
        <dbReference type="Google" id="ProtNLM"/>
    </source>
</evidence>
<accession>U2BUR3</accession>
<comment type="caution">
    <text evidence="1">The sequence shown here is derived from an EMBL/GenBank/DDBJ whole genome shotgun (WGS) entry which is preliminary data.</text>
</comment>